<reference evidence="3 4" key="1">
    <citation type="submission" date="2015-03" db="EMBL/GenBank/DDBJ databases">
        <authorList>
            <person name="Murphy D."/>
        </authorList>
    </citation>
    <scope>NUCLEOTIDE SEQUENCE [LARGE SCALE GENOMIC DNA]</scope>
    <source>
        <strain evidence="3 4">PAP088</strain>
    </source>
</reference>
<evidence type="ECO:0000313" key="4">
    <source>
        <dbReference type="Proteomes" id="UP000045782"/>
    </source>
</evidence>
<dbReference type="EMBL" id="CSWP01000011">
    <property type="protein sequence ID" value="CPV68765.1"/>
    <property type="molecule type" value="Genomic_DNA"/>
</dbReference>
<feature type="region of interest" description="Disordered" evidence="1">
    <location>
        <begin position="48"/>
        <end position="67"/>
    </location>
</feature>
<gene>
    <name evidence="3" type="ORF">ERS075579_04451</name>
</gene>
<feature type="domain" description="PknH-like extracellular" evidence="2">
    <location>
        <begin position="71"/>
        <end position="249"/>
    </location>
</feature>
<dbReference type="InterPro" id="IPR038232">
    <property type="entry name" value="PknH-like_Extracell_sf"/>
</dbReference>
<feature type="compositionally biased region" description="Low complexity" evidence="1">
    <location>
        <begin position="48"/>
        <end position="58"/>
    </location>
</feature>
<dbReference type="Pfam" id="PF14032">
    <property type="entry name" value="PknH_C"/>
    <property type="match status" value="1"/>
</dbReference>
<dbReference type="RefSeq" id="WP_005058507.1">
    <property type="nucleotide sequence ID" value="NZ_AP022621.1"/>
</dbReference>
<accession>A0A0U1A9V0</accession>
<name>A0A0U1A9V0_9MYCO</name>
<dbReference type="Gene3D" id="3.40.1000.70">
    <property type="entry name" value="PknH-like extracellular domain"/>
    <property type="match status" value="1"/>
</dbReference>
<dbReference type="PROSITE" id="PS51257">
    <property type="entry name" value="PROKAR_LIPOPROTEIN"/>
    <property type="match status" value="1"/>
</dbReference>
<evidence type="ECO:0000256" key="1">
    <source>
        <dbReference type="SAM" id="MobiDB-lite"/>
    </source>
</evidence>
<proteinExistence type="predicted"/>
<dbReference type="Proteomes" id="UP000045782">
    <property type="component" value="Unassembled WGS sequence"/>
</dbReference>
<organism evidence="3 4">
    <name type="scientific">Mycobacteroides abscessus</name>
    <dbReference type="NCBI Taxonomy" id="36809"/>
    <lineage>
        <taxon>Bacteria</taxon>
        <taxon>Bacillati</taxon>
        <taxon>Actinomycetota</taxon>
        <taxon>Actinomycetes</taxon>
        <taxon>Mycobacteriales</taxon>
        <taxon>Mycobacteriaceae</taxon>
        <taxon>Mycobacteroides</taxon>
    </lineage>
</organism>
<dbReference type="AlphaFoldDB" id="A0A0U1A9V0"/>
<dbReference type="InterPro" id="IPR026954">
    <property type="entry name" value="PknH-like_Extracell"/>
</dbReference>
<evidence type="ECO:0000259" key="2">
    <source>
        <dbReference type="Pfam" id="PF14032"/>
    </source>
</evidence>
<protein>
    <recommendedName>
        <fullName evidence="2">PknH-like extracellular domain-containing protein</fullName>
    </recommendedName>
</protein>
<evidence type="ECO:0000313" key="3">
    <source>
        <dbReference type="EMBL" id="CPV68765.1"/>
    </source>
</evidence>
<sequence length="254" mass="26894">MRHVLAAGWLGLAAMLAVSCGTQSGGIKPIPVGATETSAAADKGADAAIASPKSSAPPVTTSLEPPAPVIVTPDKAESIIISADDAGRLIGSPLTYERKSSSPSDSLASGKCQALTGLRTESLGDEWTTYRGARQQETEKRYDHIVWQSVVLFPDPKSAASQLQAAYPRSLSSCAGSRQTEGDDEWQIGDIVNDGTSVKWTRQETPNGKPSGWRCFYDYRVKNNALFGSLLCQNGNGAPIVSAIVDRMAEWIPA</sequence>